<evidence type="ECO:0000256" key="3">
    <source>
        <dbReference type="ARBA" id="ARBA00012551"/>
    </source>
</evidence>
<feature type="region of interest" description="Disordered" evidence="14">
    <location>
        <begin position="55"/>
        <end position="78"/>
    </location>
</feature>
<evidence type="ECO:0000256" key="11">
    <source>
        <dbReference type="ARBA" id="ARBA00023204"/>
    </source>
</evidence>
<dbReference type="FunFam" id="3.40.50.410:FF:000080">
    <property type="entry name" value="X-ray repair-complementing defective repair in Chinese hamster cells 6"/>
    <property type="match status" value="1"/>
</dbReference>
<dbReference type="InterPro" id="IPR006164">
    <property type="entry name" value="DNA_bd_Ku70/Ku80"/>
</dbReference>
<dbReference type="SUPFAM" id="SSF100939">
    <property type="entry name" value="SPOC domain-like"/>
    <property type="match status" value="1"/>
</dbReference>
<evidence type="ECO:0000313" key="16">
    <source>
        <dbReference type="EMBL" id="EGG22548.1"/>
    </source>
</evidence>
<protein>
    <recommendedName>
        <fullName evidence="3">DNA helicase</fullName>
        <ecNumber evidence="3">3.6.4.12</ecNumber>
    </recommendedName>
</protein>
<dbReference type="Proteomes" id="UP000007797">
    <property type="component" value="Unassembled WGS sequence"/>
</dbReference>
<evidence type="ECO:0000256" key="12">
    <source>
        <dbReference type="ARBA" id="ARBA00023242"/>
    </source>
</evidence>
<dbReference type="InterPro" id="IPR016194">
    <property type="entry name" value="SPOC-like_C_dom_sf"/>
</dbReference>
<feature type="region of interest" description="Disordered" evidence="14">
    <location>
        <begin position="624"/>
        <end position="693"/>
    </location>
</feature>
<dbReference type="STRING" id="1054147.F4PQ85"/>
<dbReference type="CDD" id="cd00788">
    <property type="entry name" value="KU70"/>
    <property type="match status" value="1"/>
</dbReference>
<dbReference type="AlphaFoldDB" id="F4PQ85"/>
<evidence type="ECO:0000256" key="7">
    <source>
        <dbReference type="ARBA" id="ARBA00022806"/>
    </source>
</evidence>
<dbReference type="GO" id="GO:0000723">
    <property type="term" value="P:telomere maintenance"/>
    <property type="evidence" value="ECO:0007669"/>
    <property type="project" value="InterPro"/>
</dbReference>
<keyword evidence="9" id="KW-0238">DNA-binding</keyword>
<keyword evidence="17" id="KW-1185">Reference proteome</keyword>
<dbReference type="Pfam" id="PF10283">
    <property type="entry name" value="zf-CCHH"/>
    <property type="match status" value="1"/>
</dbReference>
<feature type="compositionally biased region" description="Low complexity" evidence="14">
    <location>
        <begin position="780"/>
        <end position="792"/>
    </location>
</feature>
<dbReference type="Pfam" id="PF03730">
    <property type="entry name" value="Ku_C"/>
    <property type="match status" value="1"/>
</dbReference>
<comment type="subcellular location">
    <subcellularLocation>
        <location evidence="1">Nucleus</location>
    </subcellularLocation>
</comment>
<dbReference type="InterPro" id="IPR047087">
    <property type="entry name" value="KU70_core_dom"/>
</dbReference>
<dbReference type="NCBIfam" id="TIGR00578">
    <property type="entry name" value="ku70"/>
    <property type="match status" value="2"/>
</dbReference>
<feature type="compositionally biased region" description="Basic and acidic residues" evidence="14">
    <location>
        <begin position="661"/>
        <end position="670"/>
    </location>
</feature>
<dbReference type="GO" id="GO:0003690">
    <property type="term" value="F:double-stranded DNA binding"/>
    <property type="evidence" value="ECO:0007669"/>
    <property type="project" value="TreeGrafter"/>
</dbReference>
<feature type="domain" description="Ku" evidence="15">
    <location>
        <begin position="312"/>
        <end position="460"/>
    </location>
</feature>
<keyword evidence="6" id="KW-0378">Hydrolase</keyword>
<dbReference type="GO" id="GO:0006303">
    <property type="term" value="P:double-strand break repair via nonhomologous end joining"/>
    <property type="evidence" value="ECO:0007669"/>
    <property type="project" value="InterPro"/>
</dbReference>
<keyword evidence="12" id="KW-0539">Nucleus</keyword>
<gene>
    <name evidence="16" type="primary">ku70</name>
    <name evidence="16" type="ORF">DFA_04678</name>
</gene>
<dbReference type="Pfam" id="PF02735">
    <property type="entry name" value="Ku"/>
    <property type="match status" value="1"/>
</dbReference>
<dbReference type="PANTHER" id="PTHR12604">
    <property type="entry name" value="KU AUTOANTIGEN DNA HELICASE"/>
    <property type="match status" value="1"/>
</dbReference>
<proteinExistence type="inferred from homology"/>
<keyword evidence="10" id="KW-0233">DNA recombination</keyword>
<dbReference type="InterPro" id="IPR005161">
    <property type="entry name" value="Ku_N"/>
</dbReference>
<keyword evidence="7 16" id="KW-0347">Helicase</keyword>
<dbReference type="EMBL" id="GL883009">
    <property type="protein sequence ID" value="EGG22548.1"/>
    <property type="molecule type" value="Genomic_DNA"/>
</dbReference>
<dbReference type="OMA" id="FWANVKH"/>
<organism evidence="16 17">
    <name type="scientific">Cavenderia fasciculata</name>
    <name type="common">Slime mold</name>
    <name type="synonym">Dictyostelium fasciculatum</name>
    <dbReference type="NCBI Taxonomy" id="261658"/>
    <lineage>
        <taxon>Eukaryota</taxon>
        <taxon>Amoebozoa</taxon>
        <taxon>Evosea</taxon>
        <taxon>Eumycetozoa</taxon>
        <taxon>Dictyostelia</taxon>
        <taxon>Acytosteliales</taxon>
        <taxon>Cavenderiaceae</taxon>
        <taxon>Cavenderia</taxon>
    </lineage>
</organism>
<dbReference type="SUPFAM" id="SSF53300">
    <property type="entry name" value="vWA-like"/>
    <property type="match status" value="1"/>
</dbReference>
<dbReference type="GO" id="GO:0042162">
    <property type="term" value="F:telomeric DNA binding"/>
    <property type="evidence" value="ECO:0007669"/>
    <property type="project" value="InterPro"/>
</dbReference>
<comment type="similarity">
    <text evidence="2">Belongs to the ku70 family.</text>
</comment>
<keyword evidence="5" id="KW-0227">DNA damage</keyword>
<feature type="compositionally biased region" description="Low complexity" evidence="14">
    <location>
        <begin position="730"/>
        <end position="745"/>
    </location>
</feature>
<evidence type="ECO:0000256" key="1">
    <source>
        <dbReference type="ARBA" id="ARBA00004123"/>
    </source>
</evidence>
<dbReference type="GO" id="GO:0003684">
    <property type="term" value="F:damaged DNA binding"/>
    <property type="evidence" value="ECO:0007669"/>
    <property type="project" value="InterPro"/>
</dbReference>
<accession>F4PQ85</accession>
<keyword evidence="11" id="KW-0234">DNA repair</keyword>
<reference evidence="17" key="1">
    <citation type="journal article" date="2011" name="Genome Res.">
        <title>Phylogeny-wide analysis of social amoeba genomes highlights ancient origins for complex intercellular communication.</title>
        <authorList>
            <person name="Heidel A.J."/>
            <person name="Lawal H.M."/>
            <person name="Felder M."/>
            <person name="Schilde C."/>
            <person name="Helps N.R."/>
            <person name="Tunggal B."/>
            <person name="Rivero F."/>
            <person name="John U."/>
            <person name="Schleicher M."/>
            <person name="Eichinger L."/>
            <person name="Platzer M."/>
            <person name="Noegel A.A."/>
            <person name="Schaap P."/>
            <person name="Gloeckner G."/>
        </authorList>
    </citation>
    <scope>NUCLEOTIDE SEQUENCE [LARGE SCALE GENOMIC DNA]</scope>
    <source>
        <strain evidence="17">SH3</strain>
    </source>
</reference>
<feature type="region of interest" description="Disordered" evidence="14">
    <location>
        <begin position="730"/>
        <end position="797"/>
    </location>
</feature>
<dbReference type="GO" id="GO:0043564">
    <property type="term" value="C:Ku70:Ku80 complex"/>
    <property type="evidence" value="ECO:0007669"/>
    <property type="project" value="EnsemblProtists"/>
</dbReference>
<dbReference type="InterPro" id="IPR006165">
    <property type="entry name" value="Ku70"/>
</dbReference>
<dbReference type="InterPro" id="IPR019406">
    <property type="entry name" value="APLF_PBZ"/>
</dbReference>
<dbReference type="EC" id="3.6.4.12" evidence="3"/>
<dbReference type="Pfam" id="PF03731">
    <property type="entry name" value="Ku_N"/>
    <property type="match status" value="1"/>
</dbReference>
<evidence type="ECO:0000256" key="10">
    <source>
        <dbReference type="ARBA" id="ARBA00023172"/>
    </source>
</evidence>
<dbReference type="FunFam" id="2.40.290.10:FF:000001">
    <property type="entry name" value="X-ray repair cross complementing 6"/>
    <property type="match status" value="1"/>
</dbReference>
<dbReference type="Gene3D" id="3.40.50.410">
    <property type="entry name" value="von Willebrand factor, type A domain"/>
    <property type="match status" value="1"/>
</dbReference>
<feature type="compositionally biased region" description="Low complexity" evidence="14">
    <location>
        <begin position="630"/>
        <end position="650"/>
    </location>
</feature>
<dbReference type="GO" id="GO:0016787">
    <property type="term" value="F:hydrolase activity"/>
    <property type="evidence" value="ECO:0007669"/>
    <property type="project" value="UniProtKB-KW"/>
</dbReference>
<dbReference type="Gene3D" id="1.10.1600.10">
    <property type="match status" value="1"/>
</dbReference>
<evidence type="ECO:0000259" key="15">
    <source>
        <dbReference type="SMART" id="SM00559"/>
    </source>
</evidence>
<keyword evidence="4" id="KW-0547">Nucleotide-binding</keyword>
<evidence type="ECO:0000256" key="13">
    <source>
        <dbReference type="ARBA" id="ARBA00047995"/>
    </source>
</evidence>
<dbReference type="OrthoDB" id="3249161at2759"/>
<evidence type="ECO:0000256" key="8">
    <source>
        <dbReference type="ARBA" id="ARBA00022840"/>
    </source>
</evidence>
<sequence>MSNNNNSNNNSNTFGTATGISMLSNGISQAQFNSIFDIGDDDMVGTGGGGGGGGAGGWDNLFDGNGDGDEDSDQTSGQTEYSLRDCIIFLIDCSKSMFLPNPSTGEIPFKNAIKCLIQTITDKIITSESDLIGLCLFGTDKNKNLNDFENIYVMSDLDTPDPKLILQIEDILAGDLGSFGGSAKKEFAFGDVLWTCSTMFSNCNVKIAHKRIFLFTNEDNPNQGNDNLRTISFQRAKDLSDLGIEIELFAMNKNEDDDTFDFGKFYQNIIFYQDGEYIDKIDASSKFEALRARLKRKEFKKRSLGKIPFYIGNNPNTVPIACQIYYYGGEPVVFSKEEVEKIKSIDRQGMVLMGFKPANTIKRQQTIKHMSFLFPDEKTVKGSTVTLNALIDKMIELDRVAICKFLPRAGTLPRMVALIAQEEIINPKDSTQIQSRGFNVFYLPYADDIRQFQFNTTTKANEKQIDAAKKIIKTFKINYNDQSFLNPGLQKHYNSLQAIALERDKVEDVKDTILPNEDNFSQNVDVLKDYQKLVFSSDYKVSASSSLSSAASKKRDREGKGIGDYDWVELAQSGGIAKLTIPELSEFLKNQGQKTPSKFKKADLVSLATNFVNGGKIDFTKLSKLKSSDDGNSNSNSSTPTLTSTKSTNSDTAAAGSLYGKHTDEEENKRPTKKVKQPTTSTSTTSTTSTAASSKKNIVSIIDDDDDIMMKPVDPDDSDDDLVFRKTSTSTTTTTTNNNNNNNNDDSTKKSGLSSDSFPSYPASFGDRNGGSFGSADIYSQPSQSQAPSSGSFNIGHPTKPMCKYGAACYRKNADHLKEFNHPKK</sequence>
<dbReference type="RefSeq" id="XP_004360399.1">
    <property type="nucleotide sequence ID" value="XM_004360342.1"/>
</dbReference>
<evidence type="ECO:0000313" key="17">
    <source>
        <dbReference type="Proteomes" id="UP000007797"/>
    </source>
</evidence>
<keyword evidence="8" id="KW-0067">ATP-binding</keyword>
<dbReference type="InterPro" id="IPR005160">
    <property type="entry name" value="Ku_C"/>
</dbReference>
<dbReference type="GeneID" id="14874688"/>
<evidence type="ECO:0000256" key="5">
    <source>
        <dbReference type="ARBA" id="ARBA00022763"/>
    </source>
</evidence>
<dbReference type="Gene3D" id="2.40.290.10">
    <property type="match status" value="1"/>
</dbReference>
<dbReference type="SMART" id="SM00559">
    <property type="entry name" value="Ku78"/>
    <property type="match status" value="1"/>
</dbReference>
<dbReference type="CDD" id="cd01458">
    <property type="entry name" value="vWA_ku"/>
    <property type="match status" value="1"/>
</dbReference>
<dbReference type="PANTHER" id="PTHR12604:SF2">
    <property type="entry name" value="X-RAY REPAIR CROSS-COMPLEMENTING PROTEIN 6"/>
    <property type="match status" value="1"/>
</dbReference>
<dbReference type="InterPro" id="IPR036465">
    <property type="entry name" value="vWFA_dom_sf"/>
</dbReference>
<evidence type="ECO:0000256" key="9">
    <source>
        <dbReference type="ARBA" id="ARBA00023125"/>
    </source>
</evidence>
<evidence type="ECO:0000256" key="2">
    <source>
        <dbReference type="ARBA" id="ARBA00005240"/>
    </source>
</evidence>
<dbReference type="KEGG" id="dfa:DFA_04678"/>
<dbReference type="GO" id="GO:0003678">
    <property type="term" value="F:DNA helicase activity"/>
    <property type="evidence" value="ECO:0007669"/>
    <property type="project" value="UniProtKB-EC"/>
</dbReference>
<dbReference type="GO" id="GO:0005524">
    <property type="term" value="F:ATP binding"/>
    <property type="evidence" value="ECO:0007669"/>
    <property type="project" value="UniProtKB-KW"/>
</dbReference>
<evidence type="ECO:0000256" key="6">
    <source>
        <dbReference type="ARBA" id="ARBA00022801"/>
    </source>
</evidence>
<dbReference type="GO" id="GO:0006310">
    <property type="term" value="P:DNA recombination"/>
    <property type="evidence" value="ECO:0007669"/>
    <property type="project" value="UniProtKB-KW"/>
</dbReference>
<feature type="compositionally biased region" description="Low complexity" evidence="14">
    <location>
        <begin position="679"/>
        <end position="693"/>
    </location>
</feature>
<evidence type="ECO:0000256" key="14">
    <source>
        <dbReference type="SAM" id="MobiDB-lite"/>
    </source>
</evidence>
<evidence type="ECO:0000256" key="4">
    <source>
        <dbReference type="ARBA" id="ARBA00022741"/>
    </source>
</evidence>
<name>F4PQ85_CACFS</name>
<comment type="catalytic activity">
    <reaction evidence="13">
        <text>ATP + H2O = ADP + phosphate + H(+)</text>
        <dbReference type="Rhea" id="RHEA:13065"/>
        <dbReference type="ChEBI" id="CHEBI:15377"/>
        <dbReference type="ChEBI" id="CHEBI:15378"/>
        <dbReference type="ChEBI" id="CHEBI:30616"/>
        <dbReference type="ChEBI" id="CHEBI:43474"/>
        <dbReference type="ChEBI" id="CHEBI:456216"/>
        <dbReference type="EC" id="3.6.4.12"/>
    </reaction>
</comment>